<reference evidence="8" key="1">
    <citation type="submission" date="2017-02" db="EMBL/GenBank/DDBJ databases">
        <authorList>
            <person name="Dridi B."/>
        </authorList>
    </citation>
    <scope>NUCLEOTIDE SEQUENCE [LARGE SCALE GENOMIC DNA]</scope>
    <source>
        <strain evidence="8">bH819</strain>
    </source>
</reference>
<dbReference type="SUPFAM" id="SSF51306">
    <property type="entry name" value="LexA/Signal peptidase"/>
    <property type="match status" value="1"/>
</dbReference>
<evidence type="ECO:0000256" key="4">
    <source>
        <dbReference type="ARBA" id="ARBA00023136"/>
    </source>
</evidence>
<dbReference type="NCBIfam" id="TIGR02228">
    <property type="entry name" value="sigpep_I_arch"/>
    <property type="match status" value="1"/>
</dbReference>
<evidence type="ECO:0000313" key="7">
    <source>
        <dbReference type="EMBL" id="SLM84560.1"/>
    </source>
</evidence>
<dbReference type="CDD" id="cd06530">
    <property type="entry name" value="S26_SPase_I"/>
    <property type="match status" value="1"/>
</dbReference>
<evidence type="ECO:0000256" key="3">
    <source>
        <dbReference type="ARBA" id="ARBA00022989"/>
    </source>
</evidence>
<comment type="subcellular location">
    <subcellularLocation>
        <location evidence="1">Membrane</location>
    </subcellularLocation>
</comment>
<evidence type="ECO:0000256" key="1">
    <source>
        <dbReference type="ARBA" id="ARBA00004370"/>
    </source>
</evidence>
<dbReference type="GO" id="GO:0006465">
    <property type="term" value="P:signal peptide processing"/>
    <property type="evidence" value="ECO:0007669"/>
    <property type="project" value="UniProtKB-UniRule"/>
</dbReference>
<dbReference type="Proteomes" id="UP000195918">
    <property type="component" value="Unassembled WGS sequence"/>
</dbReference>
<proteinExistence type="predicted"/>
<evidence type="ECO:0000256" key="2">
    <source>
        <dbReference type="ARBA" id="ARBA00022692"/>
    </source>
</evidence>
<dbReference type="PANTHER" id="PTHR10806:SF6">
    <property type="entry name" value="SIGNAL PEPTIDASE COMPLEX CATALYTIC SUBUNIT SEC11"/>
    <property type="match status" value="1"/>
</dbReference>
<evidence type="ECO:0000256" key="5">
    <source>
        <dbReference type="NCBIfam" id="TIGR02228"/>
    </source>
</evidence>
<keyword evidence="4 6" id="KW-0472">Membrane</keyword>
<gene>
    <name evidence="7" type="ORF">FM121_00610</name>
</gene>
<keyword evidence="7" id="KW-0378">Hydrolase</keyword>
<name>A0A1X6WK06_9ENTE</name>
<dbReference type="InterPro" id="IPR001733">
    <property type="entry name" value="Peptidase_S26B"/>
</dbReference>
<protein>
    <recommendedName>
        <fullName evidence="5">Signal peptidase I</fullName>
        <ecNumber evidence="5">3.4.21.89</ecNumber>
    </recommendedName>
</protein>
<sequence length="183" mass="20750">MQLNKETPIVKSKNYLSAFFWGVVLFIILSSVLMRLNVLQSIVGFNFWVVRTESMTPKINAGDLIVSYKSSSDSYKEGDVIVFDSLDKTIVTHRIIDSSQAGYVTKGDANEERDEQQVAPSQVHGKFVFRIPFLGKIFLMIQTLSGKILLVILIMIGFILKKLQQLLTKEKEEGYHEGKNMVE</sequence>
<feature type="transmembrane region" description="Helical" evidence="6">
    <location>
        <begin position="137"/>
        <end position="160"/>
    </location>
</feature>
<organism evidence="7 8">
    <name type="scientific">Vagococcus fluvialis bH819</name>
    <dbReference type="NCBI Taxonomy" id="1255619"/>
    <lineage>
        <taxon>Bacteria</taxon>
        <taxon>Bacillati</taxon>
        <taxon>Bacillota</taxon>
        <taxon>Bacilli</taxon>
        <taxon>Lactobacillales</taxon>
        <taxon>Enterococcaceae</taxon>
        <taxon>Vagococcus</taxon>
    </lineage>
</organism>
<dbReference type="GO" id="GO:0016020">
    <property type="term" value="C:membrane"/>
    <property type="evidence" value="ECO:0007669"/>
    <property type="project" value="UniProtKB-SubCell"/>
</dbReference>
<keyword evidence="3 6" id="KW-1133">Transmembrane helix</keyword>
<dbReference type="InterPro" id="IPR036286">
    <property type="entry name" value="LexA/Signal_pep-like_sf"/>
</dbReference>
<keyword evidence="8" id="KW-1185">Reference proteome</keyword>
<dbReference type="GO" id="GO:0009003">
    <property type="term" value="F:signal peptidase activity"/>
    <property type="evidence" value="ECO:0007669"/>
    <property type="project" value="UniProtKB-EC"/>
</dbReference>
<evidence type="ECO:0000313" key="8">
    <source>
        <dbReference type="Proteomes" id="UP000195918"/>
    </source>
</evidence>
<dbReference type="EMBL" id="FWFD01000003">
    <property type="protein sequence ID" value="SLM84560.1"/>
    <property type="molecule type" value="Genomic_DNA"/>
</dbReference>
<feature type="transmembrane region" description="Helical" evidence="6">
    <location>
        <begin position="15"/>
        <end position="36"/>
    </location>
</feature>
<dbReference type="Gene3D" id="2.10.109.10">
    <property type="entry name" value="Umud Fragment, subunit A"/>
    <property type="match status" value="1"/>
</dbReference>
<accession>A0A1X6WK06</accession>
<dbReference type="GO" id="GO:0004252">
    <property type="term" value="F:serine-type endopeptidase activity"/>
    <property type="evidence" value="ECO:0007669"/>
    <property type="project" value="UniProtKB-UniRule"/>
</dbReference>
<keyword evidence="2 6" id="KW-0812">Transmembrane</keyword>
<dbReference type="InterPro" id="IPR019533">
    <property type="entry name" value="Peptidase_S26"/>
</dbReference>
<dbReference type="AlphaFoldDB" id="A0A1X6WK06"/>
<dbReference type="EC" id="3.4.21.89" evidence="5"/>
<evidence type="ECO:0000256" key="6">
    <source>
        <dbReference type="SAM" id="Phobius"/>
    </source>
</evidence>
<dbReference type="PANTHER" id="PTHR10806">
    <property type="entry name" value="SIGNAL PEPTIDASE COMPLEX CATALYTIC SUBUNIT SEC11"/>
    <property type="match status" value="1"/>
</dbReference>